<keyword evidence="2" id="KW-0853">WD repeat</keyword>
<keyword evidence="5" id="KW-1185">Reference proteome</keyword>
<dbReference type="InterPro" id="IPR052651">
    <property type="entry name" value="WDR81"/>
</dbReference>
<dbReference type="InterPro" id="IPR001680">
    <property type="entry name" value="WD40_rpt"/>
</dbReference>
<dbReference type="InterPro" id="IPR036372">
    <property type="entry name" value="BEACH_dom_sf"/>
</dbReference>
<evidence type="ECO:0000313" key="6">
    <source>
        <dbReference type="RefSeq" id="XP_017786656.1"/>
    </source>
</evidence>
<dbReference type="InterPro" id="IPR011009">
    <property type="entry name" value="Kinase-like_dom_sf"/>
</dbReference>
<feature type="domain" description="BEACH" evidence="4">
    <location>
        <begin position="279"/>
        <end position="545"/>
    </location>
</feature>
<dbReference type="PROSITE" id="PS50197">
    <property type="entry name" value="BEACH"/>
    <property type="match status" value="1"/>
</dbReference>
<dbReference type="SMART" id="SM00320">
    <property type="entry name" value="WD40"/>
    <property type="match status" value="7"/>
</dbReference>
<dbReference type="InterPro" id="IPR000409">
    <property type="entry name" value="BEACH_dom"/>
</dbReference>
<evidence type="ECO:0000256" key="2">
    <source>
        <dbReference type="PROSITE-ProRule" id="PRU00221"/>
    </source>
</evidence>
<dbReference type="GeneID" id="108569573"/>
<reference evidence="6" key="1">
    <citation type="submission" date="2025-08" db="UniProtKB">
        <authorList>
            <consortium name="RefSeq"/>
        </authorList>
    </citation>
    <scope>IDENTIFICATION</scope>
    <source>
        <tissue evidence="6">Whole Larva</tissue>
    </source>
</reference>
<evidence type="ECO:0000256" key="3">
    <source>
        <dbReference type="SAM" id="MobiDB-lite"/>
    </source>
</evidence>
<feature type="region of interest" description="Disordered" evidence="3">
    <location>
        <begin position="540"/>
        <end position="603"/>
    </location>
</feature>
<dbReference type="PROSITE" id="PS50294">
    <property type="entry name" value="WD_REPEATS_REGION"/>
    <property type="match status" value="1"/>
</dbReference>
<name>A0ABM1NIK6_NICVS</name>
<dbReference type="Pfam" id="PF00400">
    <property type="entry name" value="WD40"/>
    <property type="match status" value="3"/>
</dbReference>
<dbReference type="CDD" id="cd06071">
    <property type="entry name" value="Beach"/>
    <property type="match status" value="1"/>
</dbReference>
<proteinExistence type="predicted"/>
<feature type="compositionally biased region" description="Polar residues" evidence="3">
    <location>
        <begin position="551"/>
        <end position="563"/>
    </location>
</feature>
<dbReference type="SUPFAM" id="SSF81837">
    <property type="entry name" value="BEACH domain"/>
    <property type="match status" value="1"/>
</dbReference>
<dbReference type="SMART" id="SM01026">
    <property type="entry name" value="Beach"/>
    <property type="match status" value="1"/>
</dbReference>
<sequence length="1782" mass="200895">MENISEELGIPKKNLRCTQQDDRFVATVSKAWLKILVKNSKLSDFNGTEEKDDVRILLRVFAKCQDGKVIPLPRIRLDSKKNGPLSLHELFQYIHQTNYKNLWKEAYKKYNPIDVNKGTQILLTTYNEVLREIILRTYGCGIVDLCNGKSSNVDTTSSIECGNLLPVLCAVETYSSIYLIHYPYIEHTLKDCITFSPSILNMCYTKPLFIVYQLVQTMKQLHDNSLIMGEITLNDIYLEEDLWIFICPQLTSNIYMQQEIAVTSKTEIVNRFEKSWDKIQVPNNLPLEKICELWIGGQISNYTYLMVLNGLAGRRLGDPNCHYVFPWVTDFSERNGKNWRDLKKSKFRLNKGDRQLDLTYEHHIQTQPPHHVSDVLSAITYFVYTSRRTSKEVLCKNVRTVWVPAEYPSSIQRLQEWTPDECIPEFFSEPNVFKSIHPDLDDLEVPPWSTSPEDFIDKHREILESQHVSERLHHWIDLTFGYKLSGNAAIKAKNVCLHLVDDHTNLTTSGVVQLFVHPHPPRNATSLPFWGKSPPKLYVHKHHSKTRDRSSSSAASVLETTNIRSEEEDPHEDIRLLSRSRSSLNEEPKVRTHRSPSLNKSNTKTTILLPKEFNPAQALNQLENMHNFFTTTFQQQVKSNTALDSPSIKQILNPPLRNAFTNRFFEQSNNLVSNNKIANCNYTEIVAARRTRELQILGCLIVEIFMAKQMRVLNSADHCLKKRIRACLSVIQKEDLLPNCIKFIVRILLNPADCKSFPAVTEFGLPPPTAHLILEPLLHNHLMPFNEHFNALHSLIEELKDYDCVFRELDLFCCDGRHRGVFMQNVAECKVKSFARNFEASLSSGRRLSSKDGEVVNILVMHVKNLIEVQSTSVLAAWYLFDPLARLLGPQKSEEIFLGPVLKLYETYNAKIAKIYHHSFLLRLIVRFGLRCFLEYFIAPLVEAVGGYKDNYEGNSEASSESDDTENNRQHVQDCIFTFESDIVDQLESNSDSDITFNNSGADEAVDVAAVVINETNFDSASLGKGNKELCNISCDIGSKKSVKSNGSNENSRISSMSADSLDWLSHRLGPVLSARYLTRNLLKMLTLCYVGGENLQEVTSNENGDGGFIGIANSGCVLGDRNASKVMDCLCSIAALYGEQLILLQYLPHMAELILLCKRKLTPNLEGGLISCLALLKRIVPYMCDATLMDQLQDVILKNIIHPTVRLLGSIKYTFPNGCTARRILARKYLDTLYVLALRMGADMSRTQLAVPALQRFFLIFDKIDESNNPPSELQRSEANDSDQINNSFEESSYVELRRDGTTTEWAIGGRPVQILPIDDSEDSLSPVFNSSASMSEDSITNQALDELRMVFSAELAYTAYMPFLKLLGFQAMESSLKNHTSVYNLCQKFEEKLKQSRNLDALPSKPTIVVVSGSLGSNVSLVGNRIDVQEDEEDVLNFISNKMENSVRHLRGNWLAYWEHEIGRSDKDNSFNFKQIKLQTFTGHVNSVKAIHVLDNENSFLSCSRDKTVKLWSLRSQGTGSNVTNCQSTYACHKKGVLSLAFLESLRLVASCDGVVQLWDPFMCSTVAQLEPTSKCSSPVNIIKSLAAPSPILFAATADATLRIIDARLCAYSYELKVCIGPVSLIRCMAVAPSGLWIAVGQASGQITILDTRTGLVLQTWRGHEGEVLQLEAIDEQTLVSSSLDQTITVWSVTDGRLKFHIKGCSEPVHCLNVYNNEELITGSSSPRIGVYMGISEDAHYSSTKLRSDTFKGLLTSMALLPLNRLLLLGSDNGNISLLC</sequence>
<dbReference type="SUPFAM" id="SSF50978">
    <property type="entry name" value="WD40 repeat-like"/>
    <property type="match status" value="1"/>
</dbReference>
<feature type="repeat" description="WD" evidence="2">
    <location>
        <begin position="1663"/>
        <end position="1703"/>
    </location>
</feature>
<evidence type="ECO:0000259" key="4">
    <source>
        <dbReference type="PROSITE" id="PS50197"/>
    </source>
</evidence>
<organism evidence="5 6">
    <name type="scientific">Nicrophorus vespilloides</name>
    <name type="common">Boreal carrion beetle</name>
    <dbReference type="NCBI Taxonomy" id="110193"/>
    <lineage>
        <taxon>Eukaryota</taxon>
        <taxon>Metazoa</taxon>
        <taxon>Ecdysozoa</taxon>
        <taxon>Arthropoda</taxon>
        <taxon>Hexapoda</taxon>
        <taxon>Insecta</taxon>
        <taxon>Pterygota</taxon>
        <taxon>Neoptera</taxon>
        <taxon>Endopterygota</taxon>
        <taxon>Coleoptera</taxon>
        <taxon>Polyphaga</taxon>
        <taxon>Staphyliniformia</taxon>
        <taxon>Silphidae</taxon>
        <taxon>Nicrophorinae</taxon>
        <taxon>Nicrophorus</taxon>
    </lineage>
</organism>
<dbReference type="Gene3D" id="1.10.1540.10">
    <property type="entry name" value="BEACH domain"/>
    <property type="match status" value="1"/>
</dbReference>
<dbReference type="InterPro" id="IPR015943">
    <property type="entry name" value="WD40/YVTN_repeat-like_dom_sf"/>
</dbReference>
<protein>
    <submittedName>
        <fullName evidence="6">WD repeat-containing protein 81</fullName>
    </submittedName>
</protein>
<dbReference type="PANTHER" id="PTHR44662">
    <property type="entry name" value="WD REPEAT-CONTAINING PROTEIN 81"/>
    <property type="match status" value="1"/>
</dbReference>
<evidence type="ECO:0000256" key="1">
    <source>
        <dbReference type="ARBA" id="ARBA00004419"/>
    </source>
</evidence>
<dbReference type="PANTHER" id="PTHR44662:SF1">
    <property type="entry name" value="WD REPEAT-CONTAINING PROTEIN 81"/>
    <property type="match status" value="1"/>
</dbReference>
<dbReference type="Gene3D" id="2.130.10.10">
    <property type="entry name" value="YVTN repeat-like/Quinoprotein amine dehydrogenase"/>
    <property type="match status" value="2"/>
</dbReference>
<dbReference type="RefSeq" id="XP_017786656.1">
    <property type="nucleotide sequence ID" value="XM_017931167.1"/>
</dbReference>
<evidence type="ECO:0000313" key="5">
    <source>
        <dbReference type="Proteomes" id="UP000695000"/>
    </source>
</evidence>
<comment type="subcellular location">
    <subcellularLocation>
        <location evidence="1">Cytoplasmic vesicle</location>
        <location evidence="1">Autophagosome</location>
    </subcellularLocation>
</comment>
<dbReference type="PROSITE" id="PS50082">
    <property type="entry name" value="WD_REPEATS_2"/>
    <property type="match status" value="2"/>
</dbReference>
<dbReference type="SUPFAM" id="SSF56112">
    <property type="entry name" value="Protein kinase-like (PK-like)"/>
    <property type="match status" value="1"/>
</dbReference>
<accession>A0ABM1NIK6</accession>
<dbReference type="InterPro" id="IPR036322">
    <property type="entry name" value="WD40_repeat_dom_sf"/>
</dbReference>
<dbReference type="Proteomes" id="UP000695000">
    <property type="component" value="Unplaced"/>
</dbReference>
<feature type="repeat" description="WD" evidence="2">
    <location>
        <begin position="1483"/>
        <end position="1518"/>
    </location>
</feature>
<gene>
    <name evidence="6" type="primary">LOC108569573</name>
</gene>
<dbReference type="Pfam" id="PF02138">
    <property type="entry name" value="Beach"/>
    <property type="match status" value="1"/>
</dbReference>